<organism evidence="1 2">
    <name type="scientific">Cryptosporangium minutisporangium</name>
    <dbReference type="NCBI Taxonomy" id="113569"/>
    <lineage>
        <taxon>Bacteria</taxon>
        <taxon>Bacillati</taxon>
        <taxon>Actinomycetota</taxon>
        <taxon>Actinomycetes</taxon>
        <taxon>Cryptosporangiales</taxon>
        <taxon>Cryptosporangiaceae</taxon>
        <taxon>Cryptosporangium</taxon>
    </lineage>
</organism>
<reference evidence="2" key="1">
    <citation type="journal article" date="2019" name="Int. J. Syst. Evol. Microbiol.">
        <title>The Global Catalogue of Microorganisms (GCM) 10K type strain sequencing project: providing services to taxonomists for standard genome sequencing and annotation.</title>
        <authorList>
            <consortium name="The Broad Institute Genomics Platform"/>
            <consortium name="The Broad Institute Genome Sequencing Center for Infectious Disease"/>
            <person name="Wu L."/>
            <person name="Ma J."/>
        </authorList>
    </citation>
    <scope>NUCLEOTIDE SEQUENCE [LARGE SCALE GENOMIC DNA]</scope>
    <source>
        <strain evidence="2">JCM 9458</strain>
    </source>
</reference>
<sequence length="153" mass="16983">MGVLFDYFRAPSEAEVRGHMNENDAASPVPGVFDGIELKTIDPCVILGQLVAFATDQEWRPGLVDERLIWPEGGEQDMAHEGPWVTVLDDRARDELAGIPADQVPGLADRWATVEEFGGYADNEFLREVIADFTALATRAREHGESLHCWMSL</sequence>
<gene>
    <name evidence="1" type="ORF">GCM10020369_01900</name>
</gene>
<comment type="caution">
    <text evidence="1">The sequence shown here is derived from an EMBL/GenBank/DDBJ whole genome shotgun (WGS) entry which is preliminary data.</text>
</comment>
<dbReference type="Proteomes" id="UP001501676">
    <property type="component" value="Unassembled WGS sequence"/>
</dbReference>
<keyword evidence="2" id="KW-1185">Reference proteome</keyword>
<accession>A0ABP6SQ33</accession>
<dbReference type="RefSeq" id="WP_345725973.1">
    <property type="nucleotide sequence ID" value="NZ_BAAAYN010000001.1"/>
</dbReference>
<evidence type="ECO:0000313" key="2">
    <source>
        <dbReference type="Proteomes" id="UP001501676"/>
    </source>
</evidence>
<protein>
    <recommendedName>
        <fullName evidence="3">DUF1877 family protein</fullName>
    </recommendedName>
</protein>
<dbReference type="EMBL" id="BAAAYN010000001">
    <property type="protein sequence ID" value="GAA3381950.1"/>
    <property type="molecule type" value="Genomic_DNA"/>
</dbReference>
<name>A0ABP6SQ33_9ACTN</name>
<evidence type="ECO:0000313" key="1">
    <source>
        <dbReference type="EMBL" id="GAA3381950.1"/>
    </source>
</evidence>
<evidence type="ECO:0008006" key="3">
    <source>
        <dbReference type="Google" id="ProtNLM"/>
    </source>
</evidence>
<proteinExistence type="predicted"/>